<keyword evidence="3" id="KW-0479">Metal-binding</keyword>
<dbReference type="InterPro" id="IPR013444">
    <property type="entry name" value="Helicase_Cas3_CRISPR-ass_Anaes"/>
</dbReference>
<dbReference type="PROSITE" id="PS51643">
    <property type="entry name" value="HD_CAS3"/>
    <property type="match status" value="1"/>
</dbReference>
<keyword evidence="7" id="KW-0067">ATP-binding</keyword>
<keyword evidence="8" id="KW-0051">Antiviral defense</keyword>
<dbReference type="Gene3D" id="3.40.50.300">
    <property type="entry name" value="P-loop containing nucleotide triphosphate hydrolases"/>
    <property type="match status" value="2"/>
</dbReference>
<dbReference type="Gene3D" id="1.10.3210.30">
    <property type="match status" value="1"/>
</dbReference>
<evidence type="ECO:0000256" key="4">
    <source>
        <dbReference type="ARBA" id="ARBA00022741"/>
    </source>
</evidence>
<evidence type="ECO:0000256" key="6">
    <source>
        <dbReference type="ARBA" id="ARBA00022806"/>
    </source>
</evidence>
<feature type="domain" description="HD Cas3-type" evidence="10">
    <location>
        <begin position="724"/>
        <end position="905"/>
    </location>
</feature>
<evidence type="ECO:0000256" key="5">
    <source>
        <dbReference type="ARBA" id="ARBA00022801"/>
    </source>
</evidence>
<protein>
    <submittedName>
        <fullName evidence="11">Type I-U CRISPR-associated helicase/endonuclease Cas3</fullName>
    </submittedName>
</protein>
<dbReference type="InterPro" id="IPR003607">
    <property type="entry name" value="HD/PDEase_dom"/>
</dbReference>
<evidence type="ECO:0000259" key="10">
    <source>
        <dbReference type="PROSITE" id="PS51643"/>
    </source>
</evidence>
<keyword evidence="6" id="KW-0347">Helicase</keyword>
<evidence type="ECO:0000256" key="2">
    <source>
        <dbReference type="ARBA" id="ARBA00009046"/>
    </source>
</evidence>
<evidence type="ECO:0000313" key="12">
    <source>
        <dbReference type="Proteomes" id="UP001370348"/>
    </source>
</evidence>
<dbReference type="Pfam" id="PF04851">
    <property type="entry name" value="ResIII"/>
    <property type="match status" value="1"/>
</dbReference>
<keyword evidence="12" id="KW-1185">Reference proteome</keyword>
<evidence type="ECO:0000313" key="11">
    <source>
        <dbReference type="EMBL" id="WXB20180.1"/>
    </source>
</evidence>
<dbReference type="Pfam" id="PF22590">
    <property type="entry name" value="Cas3-like_C_2"/>
    <property type="match status" value="1"/>
</dbReference>
<dbReference type="InterPro" id="IPR006483">
    <property type="entry name" value="CRISPR-assoc_Cas3_HD"/>
</dbReference>
<comment type="similarity">
    <text evidence="1">In the N-terminal section; belongs to the CRISPR-associated nuclease Cas3-HD family.</text>
</comment>
<feature type="compositionally biased region" description="Basic and acidic residues" evidence="9">
    <location>
        <begin position="912"/>
        <end position="921"/>
    </location>
</feature>
<accession>A0ABZ2MCG3</accession>
<dbReference type="InterPro" id="IPR006935">
    <property type="entry name" value="Helicase/UvrB_N"/>
</dbReference>
<dbReference type="EMBL" id="CP089984">
    <property type="protein sequence ID" value="WXB20180.1"/>
    <property type="molecule type" value="Genomic_DNA"/>
</dbReference>
<dbReference type="InterPro" id="IPR027417">
    <property type="entry name" value="P-loop_NTPase"/>
</dbReference>
<dbReference type="Pfam" id="PF18019">
    <property type="entry name" value="Cas3_HD"/>
    <property type="match status" value="1"/>
</dbReference>
<keyword evidence="5" id="KW-0378">Hydrolase</keyword>
<dbReference type="SUPFAM" id="SSF109604">
    <property type="entry name" value="HD-domain/PDEase-like"/>
    <property type="match status" value="1"/>
</dbReference>
<keyword evidence="4" id="KW-0547">Nucleotide-binding</keyword>
<reference evidence="11 12" key="1">
    <citation type="submission" date="2021-12" db="EMBL/GenBank/DDBJ databases">
        <title>Discovery of the Pendulisporaceae a myxobacterial family with distinct sporulation behavior and unique specialized metabolism.</title>
        <authorList>
            <person name="Garcia R."/>
            <person name="Popoff A."/>
            <person name="Bader C.D."/>
            <person name="Loehr J."/>
            <person name="Walesch S."/>
            <person name="Walt C."/>
            <person name="Boldt J."/>
            <person name="Bunk B."/>
            <person name="Haeckl F.J.F.P.J."/>
            <person name="Gunesch A.P."/>
            <person name="Birkelbach J."/>
            <person name="Nuebel U."/>
            <person name="Pietschmann T."/>
            <person name="Bach T."/>
            <person name="Mueller R."/>
        </authorList>
    </citation>
    <scope>NUCLEOTIDE SEQUENCE [LARGE SCALE GENOMIC DNA]</scope>
    <source>
        <strain evidence="11 12">MSr11954</strain>
    </source>
</reference>
<evidence type="ECO:0000256" key="8">
    <source>
        <dbReference type="ARBA" id="ARBA00023118"/>
    </source>
</evidence>
<feature type="region of interest" description="Disordered" evidence="9">
    <location>
        <begin position="912"/>
        <end position="937"/>
    </location>
</feature>
<feature type="compositionally biased region" description="Basic and acidic residues" evidence="9">
    <location>
        <begin position="928"/>
        <end position="937"/>
    </location>
</feature>
<name>A0ABZ2MCG3_9BACT</name>
<dbReference type="SMART" id="SM00471">
    <property type="entry name" value="HDc"/>
    <property type="match status" value="1"/>
</dbReference>
<evidence type="ECO:0000256" key="1">
    <source>
        <dbReference type="ARBA" id="ARBA00006847"/>
    </source>
</evidence>
<dbReference type="NCBIfam" id="TIGR02621">
    <property type="entry name" value="cas3_GSU0051"/>
    <property type="match status" value="1"/>
</dbReference>
<evidence type="ECO:0000256" key="7">
    <source>
        <dbReference type="ARBA" id="ARBA00022840"/>
    </source>
</evidence>
<evidence type="ECO:0000256" key="3">
    <source>
        <dbReference type="ARBA" id="ARBA00022723"/>
    </source>
</evidence>
<gene>
    <name evidence="11" type="primary">cas3u</name>
    <name evidence="11" type="ORF">LZC94_12110</name>
</gene>
<dbReference type="InterPro" id="IPR054712">
    <property type="entry name" value="Cas3-like_dom"/>
</dbReference>
<dbReference type="Proteomes" id="UP001370348">
    <property type="component" value="Chromosome"/>
</dbReference>
<sequence>MRLAALLCKTNEWPRMIDLPTGAGKTACIDIALFHLLVSWTHGQFGNAARRIAFVVDRRIIVDEAADRAKHIATSIRNAKDGILRRAADLLAEHSGRAEIDVMTLRGGVARERNLVRDPTAVAVVLSTVDQLGSRLLFRGYGVSDFAAPMHAGMFGFDTLVLLDEAHIAEPFRKTLAGLEREQKRMTEPLGVRALRWSQLSATPSVGPDFSLDEMDERHPVLRRRLQANKPMRLIEVPKRDALPKTFVDLVKVELNAPPQAVGEKPRIGIVVNRVATAREIHSSLLRALEGTADVHLLIGRIRPLDRDTLMADLTPKLKSSQAPRAGELPIVIVATQTIEVGADFDFHTMFVEAASYPAIRQRVGRLNRLGIRDSARGALVLAKADAEDDPVYGATIASTWTLLERAASDGIVDLGIRQAPEATPDTIPSSPATPELSPALVHLLAQTSPRPAIEPDVAQFLHGFVEQAPDVAIVWRDGICDGDKNLDSAKAKQILDVLPPLALEAMSLPLSSFRSLVRAKAAKKPIKLVDAGDLDGDVVADDDDGRTNANVLVLDDDGVNTVPFQQVRPGSMVVIPCEWGGTDRYGFSPGNRDHVRDLSLAARRRGSRAAMLVFTDEIARGWGKDGLGEGDRNELREAARGITRILGDEEDFDGAGVRIALFEWFKVYGPLLRDEVVELAKKLRTRPSVIEALSQAGKDAFGIALRARYPKADDLSDDVIGLQRTVEVPLEEHCLGVAEYAKRFARHVGLASVLVDDLTLAGRLHDLGKADPRFQAMLGADGSRLLAKGRSVDRGVVLGARHECYSVALVDRYPVLMASAHDTGLVRYLIGSHHGRGRGLQPIVDDAGTWFELEVDGHELLFRGRPNLLAVDSGWVELFVRLQRKYGVWGLAYLETILRLADHRRSEAEIEEKKRLEAGRGIENNEEEMRVEEARG</sequence>
<dbReference type="InterPro" id="IPR038257">
    <property type="entry name" value="CRISPR-assoc_Cas3_HD_sf"/>
</dbReference>
<dbReference type="NCBIfam" id="TIGR01596">
    <property type="entry name" value="cas3_HD"/>
    <property type="match status" value="1"/>
</dbReference>
<evidence type="ECO:0000256" key="9">
    <source>
        <dbReference type="SAM" id="MobiDB-lite"/>
    </source>
</evidence>
<comment type="similarity">
    <text evidence="2">In the central section; belongs to the CRISPR-associated helicase Cas3 family.</text>
</comment>
<proteinExistence type="inferred from homology"/>
<organism evidence="11 12">
    <name type="scientific">Pendulispora albinea</name>
    <dbReference type="NCBI Taxonomy" id="2741071"/>
    <lineage>
        <taxon>Bacteria</taxon>
        <taxon>Pseudomonadati</taxon>
        <taxon>Myxococcota</taxon>
        <taxon>Myxococcia</taxon>
        <taxon>Myxococcales</taxon>
        <taxon>Sorangiineae</taxon>
        <taxon>Pendulisporaceae</taxon>
        <taxon>Pendulispora</taxon>
    </lineage>
</organism>
<dbReference type="SUPFAM" id="SSF52540">
    <property type="entry name" value="P-loop containing nucleoside triphosphate hydrolases"/>
    <property type="match status" value="1"/>
</dbReference>